<dbReference type="CDD" id="cd05296">
    <property type="entry name" value="GH4_P_beta_glucosidase"/>
    <property type="match status" value="1"/>
</dbReference>
<comment type="similarity">
    <text evidence="1 11">Belongs to the glycosyl hydrolase 4 family.</text>
</comment>
<keyword evidence="4 11" id="KW-0378">Hydrolase</keyword>
<evidence type="ECO:0000256" key="7">
    <source>
        <dbReference type="ARBA" id="ARBA00023295"/>
    </source>
</evidence>
<feature type="site" description="Increases basicity of active site Tyr" evidence="10">
    <location>
        <position position="112"/>
    </location>
</feature>
<proteinExistence type="inferred from homology"/>
<keyword evidence="7 11" id="KW-0326">Glycosidase</keyword>
<evidence type="ECO:0000256" key="8">
    <source>
        <dbReference type="PIRSR" id="PIRSR601088-2"/>
    </source>
</evidence>
<keyword evidence="9" id="KW-0170">Cobalt</keyword>
<sequence length="434" mass="48244">MSKKLKIAVIGGGSSYTPELIDGIIQRAIELPVHEIQLVDIKEGEDKLNIIYSLTKRMIKKAGLDIEVYKTLNRRKAIANSDFVVTQIRVGGLKARALDEKIPIRYDVIGQETTGPGGFAKALRTMPVMLEICKEIEELAPNAWLINFTNPVSIITEMVLKHTNVKTIGLCNVPVGMVNNIAEILECDKANLKIDFIGLNHMVYGKRIYLEGIDITTKVIDKLMEGKSPNMRNIPDLNWDPELIKSLKVIPCPYHKYFYMKDKILEETKQGLTEQGTRAEQVMKIEEELFQLYSQKEVEEKPKKLEERGGAYYSEAAISLISAIYNDKSEIHTVNIGNNGAISSMPGNVVVEVNAVVGKNGAKPITVGELPTEIKGLVQMVKAYELLTVEAGVNQCYSSGLMALVSNPLVPSVDVAKQILDDIILENNRYITLD</sequence>
<feature type="domain" description="Glycosyl hydrolase family 4 C-terminal" evidence="12">
    <location>
        <begin position="196"/>
        <end position="410"/>
    </location>
</feature>
<evidence type="ECO:0000256" key="11">
    <source>
        <dbReference type="RuleBase" id="RU361152"/>
    </source>
</evidence>
<dbReference type="InterPro" id="IPR022616">
    <property type="entry name" value="Glyco_hydro_4_C"/>
</dbReference>
<evidence type="ECO:0000313" key="13">
    <source>
        <dbReference type="EMBL" id="XBX75334.1"/>
    </source>
</evidence>
<keyword evidence="9" id="KW-0408">Iron</keyword>
<feature type="binding site" evidence="9">
    <location>
        <position position="171"/>
    </location>
    <ligand>
        <name>Mn(2+)</name>
        <dbReference type="ChEBI" id="CHEBI:29035"/>
    </ligand>
</feature>
<dbReference type="PROSITE" id="PS01324">
    <property type="entry name" value="GLYCOSYL_HYDROL_F4"/>
    <property type="match status" value="1"/>
</dbReference>
<evidence type="ECO:0000256" key="4">
    <source>
        <dbReference type="ARBA" id="ARBA00022801"/>
    </source>
</evidence>
<dbReference type="InterPro" id="IPR015955">
    <property type="entry name" value="Lactate_DH/Glyco_Ohase_4_C"/>
</dbReference>
<evidence type="ECO:0000256" key="9">
    <source>
        <dbReference type="PIRSR" id="PIRSR601088-3"/>
    </source>
</evidence>
<reference evidence="13" key="1">
    <citation type="journal article" date="2013" name="Extremophiles">
        <title>Proteinivorax tanatarense gen. nov., sp. nov., an anaerobic, haloalkaliphilic, proteolytic bacterium isolated from a decaying algal bloom, and proposal of Proteinivoraceae fam. nov.</title>
        <authorList>
            <person name="Kevbrin V."/>
            <person name="Boltyanskaya Y."/>
            <person name="Zhilina T."/>
            <person name="Kolganova T."/>
            <person name="Lavrentjeva E."/>
            <person name="Kuznetsov B."/>
        </authorList>
    </citation>
    <scope>NUCLEOTIDE SEQUENCE</scope>
    <source>
        <strain evidence="13">Z-910T</strain>
    </source>
</reference>
<dbReference type="InterPro" id="IPR001088">
    <property type="entry name" value="Glyco_hydro_4"/>
</dbReference>
<dbReference type="GO" id="GO:0005975">
    <property type="term" value="P:carbohydrate metabolic process"/>
    <property type="evidence" value="ECO:0007669"/>
    <property type="project" value="InterPro"/>
</dbReference>
<feature type="binding site" evidence="8">
    <location>
        <position position="96"/>
    </location>
    <ligand>
        <name>substrate</name>
    </ligand>
</feature>
<dbReference type="SUPFAM" id="SSF51735">
    <property type="entry name" value="NAD(P)-binding Rossmann-fold domains"/>
    <property type="match status" value="1"/>
</dbReference>
<feature type="binding site" evidence="8">
    <location>
        <position position="150"/>
    </location>
    <ligand>
        <name>substrate</name>
    </ligand>
</feature>
<dbReference type="PANTHER" id="PTHR32092">
    <property type="entry name" value="6-PHOSPHO-BETA-GLUCOSIDASE-RELATED"/>
    <property type="match status" value="1"/>
</dbReference>
<dbReference type="GO" id="GO:0008706">
    <property type="term" value="F:6-phospho-beta-glucosidase activity"/>
    <property type="evidence" value="ECO:0007669"/>
    <property type="project" value="UniProtKB-EC"/>
</dbReference>
<dbReference type="RefSeq" id="WP_350344079.1">
    <property type="nucleotide sequence ID" value="NZ_CP158367.1"/>
</dbReference>
<comment type="cofactor">
    <cofactor evidence="11">
        <name>NAD(+)</name>
        <dbReference type="ChEBI" id="CHEBI:57540"/>
    </cofactor>
    <text evidence="11">Binds 1 NAD(+) per subunit.</text>
</comment>
<evidence type="ECO:0000256" key="10">
    <source>
        <dbReference type="PIRSR" id="PIRSR601088-4"/>
    </source>
</evidence>
<dbReference type="SUPFAM" id="SSF56327">
    <property type="entry name" value="LDH C-terminal domain-like"/>
    <property type="match status" value="1"/>
</dbReference>
<evidence type="ECO:0000256" key="1">
    <source>
        <dbReference type="ARBA" id="ARBA00010141"/>
    </source>
</evidence>
<dbReference type="EC" id="3.2.1.86" evidence="13"/>
<organism evidence="13">
    <name type="scientific">Proteinivorax tanatarense</name>
    <dbReference type="NCBI Taxonomy" id="1260629"/>
    <lineage>
        <taxon>Bacteria</taxon>
        <taxon>Bacillati</taxon>
        <taxon>Bacillota</taxon>
        <taxon>Clostridia</taxon>
        <taxon>Eubacteriales</taxon>
        <taxon>Proteinivoracaceae</taxon>
        <taxon>Proteinivorax</taxon>
    </lineage>
</organism>
<evidence type="ECO:0000256" key="6">
    <source>
        <dbReference type="ARBA" id="ARBA00023211"/>
    </source>
</evidence>
<dbReference type="InterPro" id="IPR019802">
    <property type="entry name" value="GlycHydrolase_4_CS"/>
</dbReference>
<feature type="binding site" evidence="9">
    <location>
        <position position="201"/>
    </location>
    <ligand>
        <name>Mn(2+)</name>
        <dbReference type="ChEBI" id="CHEBI:29035"/>
    </ligand>
</feature>
<dbReference type="PANTHER" id="PTHR32092:SF5">
    <property type="entry name" value="6-PHOSPHO-BETA-GLUCOSIDASE"/>
    <property type="match status" value="1"/>
</dbReference>
<name>A0AAU7VMK2_9FIRM</name>
<evidence type="ECO:0000256" key="5">
    <source>
        <dbReference type="ARBA" id="ARBA00023027"/>
    </source>
</evidence>
<dbReference type="Pfam" id="PF02056">
    <property type="entry name" value="Glyco_hydro_4"/>
    <property type="match status" value="1"/>
</dbReference>
<dbReference type="Gene3D" id="3.40.50.720">
    <property type="entry name" value="NAD(P)-binding Rossmann-like Domain"/>
    <property type="match status" value="1"/>
</dbReference>
<keyword evidence="6 9" id="KW-0464">Manganese</keyword>
<accession>A0AAU7VMK2</accession>
<evidence type="ECO:0000259" key="12">
    <source>
        <dbReference type="Pfam" id="PF11975"/>
    </source>
</evidence>
<dbReference type="InterPro" id="IPR036291">
    <property type="entry name" value="NAD(P)-bd_dom_sf"/>
</dbReference>
<comment type="subunit">
    <text evidence="2">Homotetramer.</text>
</comment>
<keyword evidence="3 9" id="KW-0479">Metal-binding</keyword>
<evidence type="ECO:0000256" key="3">
    <source>
        <dbReference type="ARBA" id="ARBA00022723"/>
    </source>
</evidence>
<dbReference type="EMBL" id="CP158367">
    <property type="protein sequence ID" value="XBX75334.1"/>
    <property type="molecule type" value="Genomic_DNA"/>
</dbReference>
<dbReference type="Pfam" id="PF11975">
    <property type="entry name" value="Glyco_hydro_4C"/>
    <property type="match status" value="1"/>
</dbReference>
<protein>
    <submittedName>
        <fullName evidence="13">6-phospho-beta-glucosidase</fullName>
        <ecNumber evidence="13">3.2.1.86</ecNumber>
    </submittedName>
</protein>
<dbReference type="Gene3D" id="3.90.110.10">
    <property type="entry name" value="Lactate dehydrogenase/glycoside hydrolase, family 4, C-terminal"/>
    <property type="match status" value="1"/>
</dbReference>
<dbReference type="GO" id="GO:0046872">
    <property type="term" value="F:metal ion binding"/>
    <property type="evidence" value="ECO:0007669"/>
    <property type="project" value="UniProtKB-KW"/>
</dbReference>
<dbReference type="GO" id="GO:0016616">
    <property type="term" value="F:oxidoreductase activity, acting on the CH-OH group of donors, NAD or NADP as acceptor"/>
    <property type="evidence" value="ECO:0007669"/>
    <property type="project" value="InterPro"/>
</dbReference>
<keyword evidence="5 11" id="KW-0520">NAD</keyword>
<dbReference type="PRINTS" id="PR00732">
    <property type="entry name" value="GLHYDRLASE4"/>
</dbReference>
<evidence type="ECO:0000256" key="2">
    <source>
        <dbReference type="ARBA" id="ARBA00011881"/>
    </source>
</evidence>
<keyword evidence="9" id="KW-0533">Nickel</keyword>
<reference evidence="13" key="2">
    <citation type="submission" date="2024-06" db="EMBL/GenBank/DDBJ databases">
        <authorList>
            <person name="Petrova K.O."/>
            <person name="Toshchakov S.V."/>
            <person name="Boltjanskaja Y.V."/>
            <person name="Kevbrin V."/>
        </authorList>
    </citation>
    <scope>NUCLEOTIDE SEQUENCE</scope>
    <source>
        <strain evidence="13">Z-910T</strain>
    </source>
</reference>
<dbReference type="AlphaFoldDB" id="A0AAU7VMK2"/>
<gene>
    <name evidence="13" type="ORF">PRVXT_000452</name>
</gene>